<dbReference type="Pfam" id="PF21193">
    <property type="entry name" value="NMD_SH3"/>
    <property type="match status" value="1"/>
</dbReference>
<feature type="domain" description="BHLH" evidence="10">
    <location>
        <begin position="526"/>
        <end position="578"/>
    </location>
</feature>
<dbReference type="SUPFAM" id="SSF47459">
    <property type="entry name" value="HLH, helix-loop-helix DNA-binding domain"/>
    <property type="match status" value="1"/>
</dbReference>
<evidence type="ECO:0000313" key="11">
    <source>
        <dbReference type="EMBL" id="RCI00247.1"/>
    </source>
</evidence>
<dbReference type="PROSITE" id="PS50888">
    <property type="entry name" value="BHLH"/>
    <property type="match status" value="1"/>
</dbReference>
<gene>
    <name evidence="11" type="ORF">CU097_013510</name>
</gene>
<evidence type="ECO:0000256" key="2">
    <source>
        <dbReference type="ARBA" id="ARBA00017035"/>
    </source>
</evidence>
<comment type="similarity">
    <text evidence="1 7">Belongs to the NMD3 family.</text>
</comment>
<dbReference type="EMBL" id="PJQL01000071">
    <property type="protein sequence ID" value="RCI00247.1"/>
    <property type="molecule type" value="Genomic_DNA"/>
</dbReference>
<keyword evidence="8" id="KW-0175">Coiled coil</keyword>
<evidence type="ECO:0000256" key="8">
    <source>
        <dbReference type="SAM" id="Coils"/>
    </source>
</evidence>
<dbReference type="Proteomes" id="UP000252139">
    <property type="component" value="Unassembled WGS sequence"/>
</dbReference>
<comment type="subcellular location">
    <subcellularLocation>
        <location evidence="7">Cytoplasm</location>
    </subcellularLocation>
    <subcellularLocation>
        <location evidence="7">Nucleus</location>
    </subcellularLocation>
</comment>
<evidence type="ECO:0000256" key="4">
    <source>
        <dbReference type="ARBA" id="ARBA00022490"/>
    </source>
</evidence>
<dbReference type="GO" id="GO:0005634">
    <property type="term" value="C:nucleus"/>
    <property type="evidence" value="ECO:0007669"/>
    <property type="project" value="UniProtKB-SubCell"/>
</dbReference>
<dbReference type="InterPro" id="IPR036638">
    <property type="entry name" value="HLH_DNA-bd_sf"/>
</dbReference>
<dbReference type="AlphaFoldDB" id="A0A367KDK2"/>
<name>A0A367KDK2_RHIAZ</name>
<keyword evidence="12" id="KW-1185">Reference proteome</keyword>
<dbReference type="GO" id="GO:0046983">
    <property type="term" value="F:protein dimerization activity"/>
    <property type="evidence" value="ECO:0007669"/>
    <property type="project" value="InterPro"/>
</dbReference>
<sequence>MEYHPEITEQLILCPGCGAPTPPNAANMCVNCIRNEVDITEGIPKHATIHFCRNCERYLQPPGIWVTAELESRELLTLCLKKLKGLNRVRLVDAGFIWTEPHSRRIKVKLTIQKEVFANTILQQVFEVEYVVSSQQCDECTRLAAQNTWKAVVQVRQKVEHKRTFLFLEQIILKHNAHKDTTNIKEAKDGIDFYYGSRNHAIKMVEFLQAVVPMRYKTSEQLISKDIHTSVSNYKFTYSCEIVPICRDDLVCIPKKLANNFGNINRLLICTRISNSIHLLDVNTLATADVSTTQYYRQPFQALASAKSMVEYYVLDVEPLGPVDGKRVLCDVHVARMSDFGRNDEQFIARSHLGALLNPGDTVMGYDLTRTNFNNEEFDRLDASDLPDVILVRKSYPARKKKSRQRNWKLQQLGKEVDEMLPRKQEQARIENDMELFMRDIEEDPEFRANINIFKNSNLMETEDAVEEEEEEELPEISLEEMMDEMAIHMDEPDHPVHDEDEEMEIMEDEMMQKKSMQEIFEKKRRRRESHNAVERRRRENINERINELATLLPDSREAIKSNKGTILRKSVDHIRFLHDKLRQHQQRIQELESALELYRVRLGQQMMPPPGHPLDISAIQPHYHHPPLPPPSNTKDM</sequence>
<evidence type="ECO:0000256" key="7">
    <source>
        <dbReference type="RuleBase" id="RU364108"/>
    </source>
</evidence>
<feature type="region of interest" description="Disordered" evidence="9">
    <location>
        <begin position="618"/>
        <end position="638"/>
    </location>
</feature>
<dbReference type="OrthoDB" id="203821at2759"/>
<feature type="compositionally biased region" description="Pro residues" evidence="9">
    <location>
        <begin position="627"/>
        <end position="638"/>
    </location>
</feature>
<organism evidence="11 12">
    <name type="scientific">Rhizopus azygosporus</name>
    <name type="common">Rhizopus microsporus var. azygosporus</name>
    <dbReference type="NCBI Taxonomy" id="86630"/>
    <lineage>
        <taxon>Eukaryota</taxon>
        <taxon>Fungi</taxon>
        <taxon>Fungi incertae sedis</taxon>
        <taxon>Mucoromycota</taxon>
        <taxon>Mucoromycotina</taxon>
        <taxon>Mucoromycetes</taxon>
        <taxon>Mucorales</taxon>
        <taxon>Mucorineae</taxon>
        <taxon>Rhizopodaceae</taxon>
        <taxon>Rhizopus</taxon>
    </lineage>
</organism>
<evidence type="ECO:0000259" key="10">
    <source>
        <dbReference type="PROSITE" id="PS50888"/>
    </source>
</evidence>
<dbReference type="InterPro" id="IPR039768">
    <property type="entry name" value="Nmd3"/>
</dbReference>
<comment type="function">
    <text evidence="7">Acts as an adapter for the XPO1/CRM1-mediated export of the 60S ribosomal subunit.</text>
</comment>
<keyword evidence="3 7" id="KW-0813">Transport</keyword>
<evidence type="ECO:0000256" key="6">
    <source>
        <dbReference type="ARBA" id="ARBA00023242"/>
    </source>
</evidence>
<dbReference type="InterPro" id="IPR007064">
    <property type="entry name" value="Nmd3_N"/>
</dbReference>
<dbReference type="GO" id="GO:0005737">
    <property type="term" value="C:cytoplasm"/>
    <property type="evidence" value="ECO:0007669"/>
    <property type="project" value="UniProtKB-SubCell"/>
</dbReference>
<dbReference type="InterPro" id="IPR011598">
    <property type="entry name" value="bHLH_dom"/>
</dbReference>
<keyword evidence="5 7" id="KW-0653">Protein transport</keyword>
<evidence type="ECO:0000313" key="12">
    <source>
        <dbReference type="Proteomes" id="UP000252139"/>
    </source>
</evidence>
<dbReference type="GO" id="GO:0015031">
    <property type="term" value="P:protein transport"/>
    <property type="evidence" value="ECO:0007669"/>
    <property type="project" value="UniProtKB-KW"/>
</dbReference>
<dbReference type="PANTHER" id="PTHR12746">
    <property type="entry name" value="NONSENSE-MEDIATED MRNA DECAY PROTEIN 3"/>
    <property type="match status" value="1"/>
</dbReference>
<dbReference type="Pfam" id="PF00010">
    <property type="entry name" value="HLH"/>
    <property type="match status" value="1"/>
</dbReference>
<dbReference type="PANTHER" id="PTHR12746:SF2">
    <property type="entry name" value="60S RIBOSOMAL EXPORT PROTEIN NMD3"/>
    <property type="match status" value="1"/>
</dbReference>
<evidence type="ECO:0000256" key="5">
    <source>
        <dbReference type="ARBA" id="ARBA00022927"/>
    </source>
</evidence>
<dbReference type="Gene3D" id="4.10.280.10">
    <property type="entry name" value="Helix-loop-helix DNA-binding domain"/>
    <property type="match status" value="1"/>
</dbReference>
<dbReference type="Pfam" id="PF21192">
    <property type="entry name" value="OB_NMD3"/>
    <property type="match status" value="1"/>
</dbReference>
<dbReference type="STRING" id="86630.A0A367KDK2"/>
<comment type="caution">
    <text evidence="11">The sequence shown here is derived from an EMBL/GenBank/DDBJ whole genome shotgun (WGS) entry which is preliminary data.</text>
</comment>
<dbReference type="SMART" id="SM00353">
    <property type="entry name" value="HLH"/>
    <property type="match status" value="1"/>
</dbReference>
<evidence type="ECO:0000256" key="1">
    <source>
        <dbReference type="ARBA" id="ARBA00009794"/>
    </source>
</evidence>
<keyword evidence="4 7" id="KW-0963">Cytoplasm</keyword>
<keyword evidence="6 7" id="KW-0539">Nucleus</keyword>
<protein>
    <recommendedName>
        <fullName evidence="2 7">60S ribosomal export protein NMD3</fullName>
    </recommendedName>
</protein>
<proteinExistence type="inferred from homology"/>
<dbReference type="InterPro" id="IPR048898">
    <property type="entry name" value="OB_NMD3"/>
</dbReference>
<evidence type="ECO:0000256" key="9">
    <source>
        <dbReference type="SAM" id="MobiDB-lite"/>
    </source>
</evidence>
<dbReference type="Pfam" id="PF04981">
    <property type="entry name" value="NMD3"/>
    <property type="match status" value="1"/>
</dbReference>
<dbReference type="InterPro" id="IPR048899">
    <property type="entry name" value="NMD_SH3"/>
</dbReference>
<dbReference type="GO" id="GO:0043023">
    <property type="term" value="F:ribosomal large subunit binding"/>
    <property type="evidence" value="ECO:0007669"/>
    <property type="project" value="InterPro"/>
</dbReference>
<feature type="coiled-coil region" evidence="8">
    <location>
        <begin position="575"/>
        <end position="602"/>
    </location>
</feature>
<evidence type="ECO:0000256" key="3">
    <source>
        <dbReference type="ARBA" id="ARBA00022448"/>
    </source>
</evidence>
<dbReference type="GO" id="GO:0000055">
    <property type="term" value="P:ribosomal large subunit export from nucleus"/>
    <property type="evidence" value="ECO:0007669"/>
    <property type="project" value="TreeGrafter"/>
</dbReference>
<accession>A0A367KDK2</accession>
<reference evidence="11 12" key="1">
    <citation type="journal article" date="2018" name="G3 (Bethesda)">
        <title>Phylogenetic and Phylogenomic Definition of Rhizopus Species.</title>
        <authorList>
            <person name="Gryganskyi A.P."/>
            <person name="Golan J."/>
            <person name="Dolatabadi S."/>
            <person name="Mondo S."/>
            <person name="Robb S."/>
            <person name="Idnurm A."/>
            <person name="Muszewska A."/>
            <person name="Steczkiewicz K."/>
            <person name="Masonjones S."/>
            <person name="Liao H.L."/>
            <person name="Gajdeczka M.T."/>
            <person name="Anike F."/>
            <person name="Vuek A."/>
            <person name="Anishchenko I.M."/>
            <person name="Voigt K."/>
            <person name="de Hoog G.S."/>
            <person name="Smith M.E."/>
            <person name="Heitman J."/>
            <person name="Vilgalys R."/>
            <person name="Stajich J.E."/>
        </authorList>
    </citation>
    <scope>NUCLEOTIDE SEQUENCE [LARGE SCALE GENOMIC DNA]</scope>
    <source>
        <strain evidence="11 12">CBS 357.93</strain>
    </source>
</reference>